<dbReference type="InterPro" id="IPR002347">
    <property type="entry name" value="SDR_fam"/>
</dbReference>
<evidence type="ECO:0000256" key="2">
    <source>
        <dbReference type="ARBA" id="ARBA00022857"/>
    </source>
</evidence>
<comment type="similarity">
    <text evidence="1 4">Belongs to the short-chain dehydrogenases/reductases (SDR) family.</text>
</comment>
<evidence type="ECO:0000256" key="3">
    <source>
        <dbReference type="ARBA" id="ARBA00023002"/>
    </source>
</evidence>
<evidence type="ECO:0000256" key="4">
    <source>
        <dbReference type="RuleBase" id="RU000363"/>
    </source>
</evidence>
<keyword evidence="3" id="KW-0560">Oxidoreductase</keyword>
<dbReference type="PANTHER" id="PTHR43976:SF16">
    <property type="entry name" value="SHORT-CHAIN DEHYDROGENASE_REDUCTASE FAMILY PROTEIN"/>
    <property type="match status" value="1"/>
</dbReference>
<gene>
    <name evidence="5" type="ORF">PECM_007242</name>
</gene>
<accession>A0A8J8WGG6</accession>
<dbReference type="InterPro" id="IPR020904">
    <property type="entry name" value="Sc_DH/Rdtase_CS"/>
</dbReference>
<sequence length="289" mass="31531">MPDAPRQKTWLITGASSGLGKSLASHVLKQGHSVLGTTRAIEKARQQFPGFEQSGGIWITLDPGQPDAYDRALQLAQRTGIDVLVNNAGFAFIGGVEDTSEEEVRSQLEVNFYGPLRVVQAILPQMRQRRAGEVVLISSGAGFIARPGRGTYSASKFAIEAIHESLSHEVQKFGIRVLIVEPGAFRTPFASRIVIPSKYQQSGGYSEDYQGTSVQQMIDMSVNSENFLETVRGDPEKAAKVIFMAVEDGHEYLRLPLGADCVSALEDKIDSLQRDLNATREVAMSTCLD</sequence>
<dbReference type="InterPro" id="IPR036291">
    <property type="entry name" value="NAD(P)-bd_dom_sf"/>
</dbReference>
<dbReference type="PANTHER" id="PTHR43976">
    <property type="entry name" value="SHORT CHAIN DEHYDROGENASE"/>
    <property type="match status" value="1"/>
</dbReference>
<dbReference type="InterPro" id="IPR051911">
    <property type="entry name" value="SDR_oxidoreductase"/>
</dbReference>
<keyword evidence="2" id="KW-0521">NADP</keyword>
<organism evidence="5 6">
    <name type="scientific">Penicillium ucsense</name>
    <dbReference type="NCBI Taxonomy" id="2839758"/>
    <lineage>
        <taxon>Eukaryota</taxon>
        <taxon>Fungi</taxon>
        <taxon>Dikarya</taxon>
        <taxon>Ascomycota</taxon>
        <taxon>Pezizomycotina</taxon>
        <taxon>Eurotiomycetes</taxon>
        <taxon>Eurotiomycetidae</taxon>
        <taxon>Eurotiales</taxon>
        <taxon>Aspergillaceae</taxon>
        <taxon>Penicillium</taxon>
    </lineage>
</organism>
<evidence type="ECO:0000313" key="5">
    <source>
        <dbReference type="EMBL" id="KAF7715236.1"/>
    </source>
</evidence>
<dbReference type="OrthoDB" id="1274115at2759"/>
<dbReference type="Pfam" id="PF00106">
    <property type="entry name" value="adh_short"/>
    <property type="match status" value="1"/>
</dbReference>
<dbReference type="EMBL" id="WIWV01000064">
    <property type="protein sequence ID" value="KAF7715236.1"/>
    <property type="molecule type" value="Genomic_DNA"/>
</dbReference>
<dbReference type="CDD" id="cd05374">
    <property type="entry name" value="17beta-HSD-like_SDR_c"/>
    <property type="match status" value="1"/>
</dbReference>
<dbReference type="GO" id="GO:0016491">
    <property type="term" value="F:oxidoreductase activity"/>
    <property type="evidence" value="ECO:0007669"/>
    <property type="project" value="UniProtKB-KW"/>
</dbReference>
<keyword evidence="6" id="KW-1185">Reference proteome</keyword>
<dbReference type="SUPFAM" id="SSF51735">
    <property type="entry name" value="NAD(P)-binding Rossmann-fold domains"/>
    <property type="match status" value="1"/>
</dbReference>
<evidence type="ECO:0000256" key="1">
    <source>
        <dbReference type="ARBA" id="ARBA00006484"/>
    </source>
</evidence>
<dbReference type="AlphaFoldDB" id="A0A8J8WGG6"/>
<dbReference type="PRINTS" id="PR00081">
    <property type="entry name" value="GDHRDH"/>
</dbReference>
<evidence type="ECO:0000313" key="6">
    <source>
        <dbReference type="Proteomes" id="UP000631181"/>
    </source>
</evidence>
<reference evidence="5" key="1">
    <citation type="journal article" date="2020" name="Front. Microbiol.">
        <title>Gene regulatory networks of Penicillium echinulatum 2HH and Penicillium oxalicum 114-2 inferred by a computational biology approach.</title>
        <authorList>
            <person name="Lenz A.R."/>
            <person name="Galan-Vasquez E."/>
            <person name="Balbinot E."/>
            <person name="De Abreu F.P."/>
            <person name="De Oliveira N.S."/>
            <person name="Da Rosa L.O."/>
            <person name="De Avila E Silva S."/>
            <person name="Camassola M."/>
            <person name="Dillon A.J.P."/>
            <person name="Perez-Rueda E."/>
        </authorList>
    </citation>
    <scope>NUCLEOTIDE SEQUENCE</scope>
    <source>
        <strain evidence="5">S1M29</strain>
    </source>
</reference>
<protein>
    <submittedName>
        <fullName evidence="5">Uncharacterized protein</fullName>
    </submittedName>
</protein>
<comment type="caution">
    <text evidence="5">The sequence shown here is derived from an EMBL/GenBank/DDBJ whole genome shotgun (WGS) entry which is preliminary data.</text>
</comment>
<name>A0A8J8WGG6_9EURO</name>
<dbReference type="Proteomes" id="UP000631181">
    <property type="component" value="Unassembled WGS sequence"/>
</dbReference>
<dbReference type="Gene3D" id="3.40.50.720">
    <property type="entry name" value="NAD(P)-binding Rossmann-like Domain"/>
    <property type="match status" value="1"/>
</dbReference>
<proteinExistence type="inferred from homology"/>
<dbReference type="PROSITE" id="PS00061">
    <property type="entry name" value="ADH_SHORT"/>
    <property type="match status" value="1"/>
</dbReference>
<dbReference type="PRINTS" id="PR00080">
    <property type="entry name" value="SDRFAMILY"/>
</dbReference>